<feature type="region of interest" description="Disordered" evidence="1">
    <location>
        <begin position="439"/>
        <end position="473"/>
    </location>
</feature>
<evidence type="ECO:0000313" key="3">
    <source>
        <dbReference type="Proteomes" id="UP000324629"/>
    </source>
</evidence>
<gene>
    <name evidence="2" type="ORF">DEA37_0000539</name>
</gene>
<proteinExistence type="predicted"/>
<sequence length="473" mass="53159">MVALEVAFEANLSLRATNIMLRKFKELLPELPMDARTLLGTPRVCMKKTIDGGEYVHFGVKESIEQALRGRWDGQLTCVHMQLHIDGVTLFKSSRRQLWPILARLTIPKTPVFVIGIFCGEGKPGNVCEYLADLVGDLKTVLSDGVTLTAYSVHVKVVLNCIIGDAPARAFFRQVKNHTGYYACEKCTARGVYVDRRMAYPNLQSRLRNDADFRCRKQAEHHIGDSPFESLNIDMIACFPLDYMHMVCLGFTKKIIALLRFGPLKSSTRIGSNGIKAVNTRIGLILSQLTSEFPRKCRTFHDCERWKAREFRQFLLYIGPVALKGLVDTKVTKPGYTLWPGVSGKQHNRLLLEGAPARQGSKLYKVKLHRITDDFENACRYESVLEQLSDIPSTDATLFMNRQRKRKIVPTMMSDFTDDIDSVLGNKHYFVDIDYSSSPPPLDDMSGGPPSRGRIPLSSVENVPAASNPIATR</sequence>
<comment type="caution">
    <text evidence="2">The sequence shown here is derived from an EMBL/GenBank/DDBJ whole genome shotgun (WGS) entry which is preliminary data.</text>
</comment>
<accession>A0A5J4NNX2</accession>
<dbReference type="PANTHER" id="PTHR33053">
    <property type="entry name" value="PROTEIN, PUTATIVE-RELATED"/>
    <property type="match status" value="1"/>
</dbReference>
<dbReference type="EMBL" id="QNGE01001595">
    <property type="protein sequence ID" value="KAA3677241.1"/>
    <property type="molecule type" value="Genomic_DNA"/>
</dbReference>
<dbReference type="Proteomes" id="UP000324629">
    <property type="component" value="Unassembled WGS sequence"/>
</dbReference>
<evidence type="ECO:0000256" key="1">
    <source>
        <dbReference type="SAM" id="MobiDB-lite"/>
    </source>
</evidence>
<name>A0A5J4NNX2_9TREM</name>
<reference evidence="2 3" key="1">
    <citation type="journal article" date="2019" name="Gigascience">
        <title>Whole-genome sequence of the oriental lung fluke Paragonimus westermani.</title>
        <authorList>
            <person name="Oey H."/>
            <person name="Zakrzewski M."/>
            <person name="Narain K."/>
            <person name="Devi K.R."/>
            <person name="Agatsuma T."/>
            <person name="Nawaratna S."/>
            <person name="Gobert G.N."/>
            <person name="Jones M.K."/>
            <person name="Ragan M.A."/>
            <person name="McManus D.P."/>
            <person name="Krause L."/>
        </authorList>
    </citation>
    <scope>NUCLEOTIDE SEQUENCE [LARGE SCALE GENOMIC DNA]</scope>
    <source>
        <strain evidence="2 3">IND2009</strain>
    </source>
</reference>
<protein>
    <recommendedName>
        <fullName evidence="4">Transposase domain-containing protein</fullName>
    </recommendedName>
</protein>
<dbReference type="AlphaFoldDB" id="A0A5J4NNX2"/>
<keyword evidence="3" id="KW-1185">Reference proteome</keyword>
<evidence type="ECO:0008006" key="4">
    <source>
        <dbReference type="Google" id="ProtNLM"/>
    </source>
</evidence>
<evidence type="ECO:0000313" key="2">
    <source>
        <dbReference type="EMBL" id="KAA3677241.1"/>
    </source>
</evidence>
<dbReference type="PANTHER" id="PTHR33053:SF9">
    <property type="entry name" value="AGAP000105-PA"/>
    <property type="match status" value="1"/>
</dbReference>
<organism evidence="2 3">
    <name type="scientific">Paragonimus westermani</name>
    <dbReference type="NCBI Taxonomy" id="34504"/>
    <lineage>
        <taxon>Eukaryota</taxon>
        <taxon>Metazoa</taxon>
        <taxon>Spiralia</taxon>
        <taxon>Lophotrochozoa</taxon>
        <taxon>Platyhelminthes</taxon>
        <taxon>Trematoda</taxon>
        <taxon>Digenea</taxon>
        <taxon>Plagiorchiida</taxon>
        <taxon>Troglotremata</taxon>
        <taxon>Troglotrematidae</taxon>
        <taxon>Paragonimus</taxon>
    </lineage>
</organism>